<name>A0A8S1RYK0_PAROT</name>
<reference evidence="1" key="1">
    <citation type="submission" date="2021-01" db="EMBL/GenBank/DDBJ databases">
        <authorList>
            <consortium name="Genoscope - CEA"/>
            <person name="William W."/>
        </authorList>
    </citation>
    <scope>NUCLEOTIDE SEQUENCE</scope>
</reference>
<proteinExistence type="predicted"/>
<evidence type="ECO:0000313" key="1">
    <source>
        <dbReference type="EMBL" id="CAD8134081.1"/>
    </source>
</evidence>
<gene>
    <name evidence="1" type="ORF">POCTA_138.1.T0050250</name>
</gene>
<comment type="caution">
    <text evidence="1">The sequence shown here is derived from an EMBL/GenBank/DDBJ whole genome shotgun (WGS) entry which is preliminary data.</text>
</comment>
<evidence type="ECO:0000313" key="2">
    <source>
        <dbReference type="Proteomes" id="UP000683925"/>
    </source>
</evidence>
<dbReference type="AlphaFoldDB" id="A0A8S1RYK0"/>
<dbReference type="Proteomes" id="UP000683925">
    <property type="component" value="Unassembled WGS sequence"/>
</dbReference>
<dbReference type="EMBL" id="CAJJDP010000004">
    <property type="protein sequence ID" value="CAD8134081.1"/>
    <property type="molecule type" value="Genomic_DNA"/>
</dbReference>
<organism evidence="1 2">
    <name type="scientific">Paramecium octaurelia</name>
    <dbReference type="NCBI Taxonomy" id="43137"/>
    <lineage>
        <taxon>Eukaryota</taxon>
        <taxon>Sar</taxon>
        <taxon>Alveolata</taxon>
        <taxon>Ciliophora</taxon>
        <taxon>Intramacronucleata</taxon>
        <taxon>Oligohymenophorea</taxon>
        <taxon>Peniculida</taxon>
        <taxon>Parameciidae</taxon>
        <taxon>Paramecium</taxon>
    </lineage>
</organism>
<protein>
    <submittedName>
        <fullName evidence="1">Uncharacterized protein</fullName>
    </submittedName>
</protein>
<keyword evidence="2" id="KW-1185">Reference proteome</keyword>
<accession>A0A8S1RYK0</accession>
<sequence>MMSKYLSLQRTMSVKNLVQQILVIVLLAYQEILPLECQGQMGFFIMKQYYARNL</sequence>